<dbReference type="Proteomes" id="UP000053201">
    <property type="component" value="Unassembled WGS sequence"/>
</dbReference>
<dbReference type="GeneID" id="27684750"/>
<dbReference type="GO" id="GO:0003735">
    <property type="term" value="F:structural constituent of ribosome"/>
    <property type="evidence" value="ECO:0007669"/>
    <property type="project" value="InterPro"/>
</dbReference>
<accession>A0A0L0HRS0</accession>
<dbReference type="GO" id="GO:0032543">
    <property type="term" value="P:mitochondrial translation"/>
    <property type="evidence" value="ECO:0007669"/>
    <property type="project" value="InterPro"/>
</dbReference>
<name>A0A0L0HRS0_SPIPD</name>
<evidence type="ECO:0000256" key="3">
    <source>
        <dbReference type="ARBA" id="ARBA00022946"/>
    </source>
</evidence>
<dbReference type="InterPro" id="IPR042831">
    <property type="entry name" value="Ribosomal_mL40_fung"/>
</dbReference>
<evidence type="ECO:0000256" key="5">
    <source>
        <dbReference type="ARBA" id="ARBA00023128"/>
    </source>
</evidence>
<dbReference type="EMBL" id="KQ257451">
    <property type="protein sequence ID" value="KND03585.1"/>
    <property type="molecule type" value="Genomic_DNA"/>
</dbReference>
<organism evidence="8 9">
    <name type="scientific">Spizellomyces punctatus (strain DAOM BR117)</name>
    <dbReference type="NCBI Taxonomy" id="645134"/>
    <lineage>
        <taxon>Eukaryota</taxon>
        <taxon>Fungi</taxon>
        <taxon>Fungi incertae sedis</taxon>
        <taxon>Chytridiomycota</taxon>
        <taxon>Chytridiomycota incertae sedis</taxon>
        <taxon>Chytridiomycetes</taxon>
        <taxon>Spizellomycetales</taxon>
        <taxon>Spizellomycetaceae</taxon>
        <taxon>Spizellomyces</taxon>
    </lineage>
</organism>
<dbReference type="PANTHER" id="PTHR39150:SF1">
    <property type="entry name" value="LARGE RIBOSOMAL SUBUNIT PROTEIN ML40"/>
    <property type="match status" value="1"/>
</dbReference>
<dbReference type="Pfam" id="PF09812">
    <property type="entry name" value="MRP-L28"/>
    <property type="match status" value="1"/>
</dbReference>
<dbReference type="GO" id="GO:1990904">
    <property type="term" value="C:ribonucleoprotein complex"/>
    <property type="evidence" value="ECO:0007669"/>
    <property type="project" value="UniProtKB-KW"/>
</dbReference>
<protein>
    <recommendedName>
        <fullName evidence="7">Large ribosomal subunit protein mL40</fullName>
    </recommendedName>
</protein>
<dbReference type="Gene3D" id="6.10.250.3440">
    <property type="match status" value="1"/>
</dbReference>
<comment type="similarity">
    <text evidence="2">Belongs to the mitochondrion-specific ribosomal protein mL40 family.</text>
</comment>
<dbReference type="STRING" id="645134.A0A0L0HRS0"/>
<dbReference type="OMA" id="NTIHRAW"/>
<reference evidence="8 9" key="1">
    <citation type="submission" date="2009-08" db="EMBL/GenBank/DDBJ databases">
        <title>The Genome Sequence of Spizellomyces punctatus strain DAOM BR117.</title>
        <authorList>
            <consortium name="The Broad Institute Genome Sequencing Platform"/>
            <person name="Russ C."/>
            <person name="Cuomo C."/>
            <person name="Shea T."/>
            <person name="Young S.K."/>
            <person name="Zeng Q."/>
            <person name="Koehrsen M."/>
            <person name="Haas B."/>
            <person name="Borodovsky M."/>
            <person name="Guigo R."/>
            <person name="Alvarado L."/>
            <person name="Berlin A."/>
            <person name="Bochicchio J."/>
            <person name="Borenstein D."/>
            <person name="Chapman S."/>
            <person name="Chen Z."/>
            <person name="Engels R."/>
            <person name="Freedman E."/>
            <person name="Gellesch M."/>
            <person name="Goldberg J."/>
            <person name="Griggs A."/>
            <person name="Gujja S."/>
            <person name="Heiman D."/>
            <person name="Hepburn T."/>
            <person name="Howarth C."/>
            <person name="Jen D."/>
            <person name="Larson L."/>
            <person name="Lewis B."/>
            <person name="Mehta T."/>
            <person name="Park D."/>
            <person name="Pearson M."/>
            <person name="Roberts A."/>
            <person name="Saif S."/>
            <person name="Shenoy N."/>
            <person name="Sisk P."/>
            <person name="Stolte C."/>
            <person name="Sykes S."/>
            <person name="Thomson T."/>
            <person name="Walk T."/>
            <person name="White J."/>
            <person name="Yandava C."/>
            <person name="Burger G."/>
            <person name="Gray M.W."/>
            <person name="Holland P.W.H."/>
            <person name="King N."/>
            <person name="Lang F.B.F."/>
            <person name="Roger A.J."/>
            <person name="Ruiz-Trillo I."/>
            <person name="Lander E."/>
            <person name="Nusbaum C."/>
        </authorList>
    </citation>
    <scope>NUCLEOTIDE SEQUENCE [LARGE SCALE GENOMIC DNA]</scope>
    <source>
        <strain evidence="8 9">DAOM BR117</strain>
    </source>
</reference>
<dbReference type="GO" id="GO:0005840">
    <property type="term" value="C:ribosome"/>
    <property type="evidence" value="ECO:0007669"/>
    <property type="project" value="UniProtKB-KW"/>
</dbReference>
<evidence type="ECO:0000256" key="2">
    <source>
        <dbReference type="ARBA" id="ARBA00009360"/>
    </source>
</evidence>
<keyword evidence="5" id="KW-0496">Mitochondrion</keyword>
<evidence type="ECO:0000313" key="8">
    <source>
        <dbReference type="EMBL" id="KND03585.1"/>
    </source>
</evidence>
<evidence type="ECO:0000256" key="6">
    <source>
        <dbReference type="ARBA" id="ARBA00023274"/>
    </source>
</evidence>
<dbReference type="OrthoDB" id="2098203at2759"/>
<dbReference type="PANTHER" id="PTHR39150">
    <property type="entry name" value="54S RIBOSOMAL PROTEIN L28, MITOCHONDRIAL"/>
    <property type="match status" value="1"/>
</dbReference>
<dbReference type="InParanoid" id="A0A0L0HRS0"/>
<evidence type="ECO:0000256" key="4">
    <source>
        <dbReference type="ARBA" id="ARBA00022980"/>
    </source>
</evidence>
<dbReference type="GO" id="GO:0005739">
    <property type="term" value="C:mitochondrion"/>
    <property type="evidence" value="ECO:0007669"/>
    <property type="project" value="UniProtKB-SubCell"/>
</dbReference>
<evidence type="ECO:0000256" key="1">
    <source>
        <dbReference type="ARBA" id="ARBA00004173"/>
    </source>
</evidence>
<evidence type="ECO:0000313" key="9">
    <source>
        <dbReference type="Proteomes" id="UP000053201"/>
    </source>
</evidence>
<evidence type="ECO:0000256" key="7">
    <source>
        <dbReference type="ARBA" id="ARBA00035192"/>
    </source>
</evidence>
<proteinExistence type="inferred from homology"/>
<dbReference type="RefSeq" id="XP_016611624.1">
    <property type="nucleotide sequence ID" value="XM_016749382.1"/>
</dbReference>
<sequence>MLPTTCLRRAIPIVKTRNPAGLTSGQYLAGTPSSTRYNSSTSNKKVKDVSGADKRYQLIRDILYSREVPTTQPKPIPPASAALFTAPVATDPANPQALKRDAIERAWAILKEREAVAKVQELRGMYESMRSAMEELERTDRRLFEAAKVAADREEVVVFPRRLRVPTDTPPLEGWDYDMKTGTR</sequence>
<keyword evidence="4" id="KW-0689">Ribosomal protein</keyword>
<gene>
    <name evidence="8" type="ORF">SPPG_01061</name>
</gene>
<keyword evidence="3" id="KW-0809">Transit peptide</keyword>
<keyword evidence="6" id="KW-0687">Ribonucleoprotein</keyword>
<dbReference type="InterPro" id="IPR019192">
    <property type="entry name" value="Ribosomal_mL40"/>
</dbReference>
<dbReference type="AlphaFoldDB" id="A0A0L0HRS0"/>
<dbReference type="VEuPathDB" id="FungiDB:SPPG_01061"/>
<comment type="subcellular location">
    <subcellularLocation>
        <location evidence="1">Mitochondrion</location>
    </subcellularLocation>
</comment>
<keyword evidence="9" id="KW-1185">Reference proteome</keyword>
<dbReference type="eggNOG" id="KOG4778">
    <property type="taxonomic scope" value="Eukaryota"/>
</dbReference>